<keyword evidence="1" id="KW-0812">Transmembrane</keyword>
<dbReference type="RefSeq" id="WP_036534919.1">
    <property type="nucleotide sequence ID" value="NZ_JJML01000039.1"/>
</dbReference>
<accession>A0A098THM9</accession>
<dbReference type="CDD" id="cd12914">
    <property type="entry name" value="PDC1_DGC_like"/>
    <property type="match status" value="1"/>
</dbReference>
<protein>
    <recommendedName>
        <fullName evidence="4">Cache domain-containing protein</fullName>
    </recommendedName>
</protein>
<evidence type="ECO:0008006" key="4">
    <source>
        <dbReference type="Google" id="ProtNLM"/>
    </source>
</evidence>
<dbReference type="Gene3D" id="3.30.450.20">
    <property type="entry name" value="PAS domain"/>
    <property type="match status" value="2"/>
</dbReference>
<dbReference type="AlphaFoldDB" id="A0A098THM9"/>
<reference evidence="2 3" key="1">
    <citation type="journal article" date="2014" name="Mol. Ecol.">
        <title>Evolution of Synechococcus.</title>
        <authorList>
            <person name="Dvorak P."/>
            <person name="Casamatta D."/>
            <person name="Hasler P."/>
            <person name="Poulickova A."/>
            <person name="Ondrej V."/>
            <person name="Sanges R."/>
        </authorList>
    </citation>
    <scope>NUCLEOTIDE SEQUENCE [LARGE SCALE GENOMIC DNA]</scope>
    <source>
        <strain evidence="2 3">CAUP A 1101</strain>
    </source>
</reference>
<organism evidence="2 3">
    <name type="scientific">Neosynechococcus sphagnicola sy1</name>
    <dbReference type="NCBI Taxonomy" id="1497020"/>
    <lineage>
        <taxon>Bacteria</taxon>
        <taxon>Bacillati</taxon>
        <taxon>Cyanobacteriota</taxon>
        <taxon>Cyanophyceae</taxon>
        <taxon>Neosynechococcales</taxon>
        <taxon>Neosynechococcaceae</taxon>
        <taxon>Neosynechococcus</taxon>
    </lineage>
</organism>
<proteinExistence type="predicted"/>
<evidence type="ECO:0000313" key="2">
    <source>
        <dbReference type="EMBL" id="KGF72065.1"/>
    </source>
</evidence>
<feature type="transmembrane region" description="Helical" evidence="1">
    <location>
        <begin position="321"/>
        <end position="343"/>
    </location>
</feature>
<evidence type="ECO:0000256" key="1">
    <source>
        <dbReference type="SAM" id="Phobius"/>
    </source>
</evidence>
<dbReference type="OrthoDB" id="9773246at2"/>
<dbReference type="STRING" id="1497020.DO97_12395"/>
<name>A0A098THM9_9CYAN</name>
<evidence type="ECO:0000313" key="3">
    <source>
        <dbReference type="Proteomes" id="UP000030170"/>
    </source>
</evidence>
<comment type="caution">
    <text evidence="2">The sequence shown here is derived from an EMBL/GenBank/DDBJ whole genome shotgun (WGS) entry which is preliminary data.</text>
</comment>
<keyword evidence="3" id="KW-1185">Reference proteome</keyword>
<keyword evidence="1" id="KW-0472">Membrane</keyword>
<keyword evidence="1" id="KW-1133">Transmembrane helix</keyword>
<dbReference type="Proteomes" id="UP000030170">
    <property type="component" value="Unassembled WGS sequence"/>
</dbReference>
<sequence>MMIARLWRPRSTTLLFETRKKNLSLLLIGSSVLTVGAIAFASYWVIRGLILDSLRERAILTVRSSSEKIDTWLAGRMSEIQTIASTPQVRSMKWDVAAPYLQLEQDRLRDFWMLILVNPNGTYYTTRIGFAKGKNLRDRAYFQLAMKGVASVSDMVISRTTGKRQINISTPIWSFPPANYHKFPEDRLEPRRKSLAFYHLPSDPLQKPRVVGNLAGNIPVSHVTEVVSNTQLGEESYAFALDSKGVPIAHPNEHFLSGLNSFLDSPNPTLSSITQKMVNHEEGVALMQLDGQWVYIAYTPLTNAKWSLALVIPQFNLERKLIPLNLLATVVGGLIILATLATLRQMQQFEKTP</sequence>
<dbReference type="EMBL" id="JJML01000039">
    <property type="protein sequence ID" value="KGF72065.1"/>
    <property type="molecule type" value="Genomic_DNA"/>
</dbReference>
<dbReference type="CDD" id="cd12912">
    <property type="entry name" value="PDC2_MCP_like"/>
    <property type="match status" value="1"/>
</dbReference>
<gene>
    <name evidence="2" type="ORF">DO97_12395</name>
</gene>